<proteinExistence type="predicted"/>
<name>A0A6M2D4B2_RHIMP</name>
<dbReference type="InterPro" id="IPR017907">
    <property type="entry name" value="Znf_RING_CS"/>
</dbReference>
<reference evidence="4" key="1">
    <citation type="submission" date="2019-09" db="EMBL/GenBank/DDBJ databases">
        <title>Organ-specific transcriptomic study of the physiology of the cattle tick, Rhipicephalus microplus.</title>
        <authorList>
            <person name="Tirloni L."/>
            <person name="Braz G."/>
            <person name="Gandara A.C.P."/>
            <person name="Sabadin G.A."/>
            <person name="da Silva R.M."/>
            <person name="Guizzo M.G."/>
            <person name="Machado J.A."/>
            <person name="Costa E.P."/>
            <person name="Gomes H.F."/>
            <person name="Moraes J."/>
            <person name="Mota M.B.S."/>
            <person name="Mesquita R.D."/>
            <person name="Alvarenga P.H."/>
            <person name="Alves F."/>
            <person name="Seixas A."/>
            <person name="da Fonseca R.N."/>
            <person name="Fogaca A."/>
            <person name="Logullo C."/>
            <person name="Tanaka A."/>
            <person name="Daffre S."/>
            <person name="Termignoni C."/>
            <person name="Vaz I.S.Jr."/>
            <person name="Oliveira P.L."/>
            <person name="Ribeiro J.M."/>
        </authorList>
    </citation>
    <scope>NUCLEOTIDE SEQUENCE</scope>
    <source>
        <strain evidence="4">Porto Alegre</strain>
    </source>
</reference>
<keyword evidence="3" id="KW-0862">Zinc</keyword>
<protein>
    <submittedName>
        <fullName evidence="4">Putative tnf receptor-associated factor 6 ovary overexpressed</fullName>
    </submittedName>
</protein>
<dbReference type="EMBL" id="GHWJ01007887">
    <property type="protein sequence ID" value="NOV40624.1"/>
    <property type="molecule type" value="Transcribed_RNA"/>
</dbReference>
<dbReference type="AlphaFoldDB" id="A0A6M2D4B2"/>
<accession>A0A6M2D4B2</accession>
<dbReference type="CDD" id="cd16449">
    <property type="entry name" value="RING-HC"/>
    <property type="match status" value="1"/>
</dbReference>
<evidence type="ECO:0000313" key="4">
    <source>
        <dbReference type="EMBL" id="NOV40624.1"/>
    </source>
</evidence>
<evidence type="ECO:0000256" key="2">
    <source>
        <dbReference type="ARBA" id="ARBA00022771"/>
    </source>
</evidence>
<dbReference type="OrthoDB" id="6479682at2759"/>
<dbReference type="Gene3D" id="3.30.40.10">
    <property type="entry name" value="Zinc/RING finger domain, C3HC4 (zinc finger)"/>
    <property type="match status" value="1"/>
</dbReference>
<evidence type="ECO:0000256" key="1">
    <source>
        <dbReference type="ARBA" id="ARBA00022723"/>
    </source>
</evidence>
<keyword evidence="2" id="KW-0863">Zinc-finger</keyword>
<dbReference type="GO" id="GO:0008270">
    <property type="term" value="F:zinc ion binding"/>
    <property type="evidence" value="ECO:0007669"/>
    <property type="project" value="UniProtKB-KW"/>
</dbReference>
<dbReference type="InterPro" id="IPR013083">
    <property type="entry name" value="Znf_RING/FYVE/PHD"/>
</dbReference>
<organism evidence="4">
    <name type="scientific">Rhipicephalus microplus</name>
    <name type="common">Cattle tick</name>
    <name type="synonym">Boophilus microplus</name>
    <dbReference type="NCBI Taxonomy" id="6941"/>
    <lineage>
        <taxon>Eukaryota</taxon>
        <taxon>Metazoa</taxon>
        <taxon>Ecdysozoa</taxon>
        <taxon>Arthropoda</taxon>
        <taxon>Chelicerata</taxon>
        <taxon>Arachnida</taxon>
        <taxon>Acari</taxon>
        <taxon>Parasitiformes</taxon>
        <taxon>Ixodida</taxon>
        <taxon>Ixodoidea</taxon>
        <taxon>Ixodidae</taxon>
        <taxon>Rhipicephalinae</taxon>
        <taxon>Rhipicephalus</taxon>
        <taxon>Boophilus</taxon>
    </lineage>
</organism>
<dbReference type="SUPFAM" id="SSF49599">
    <property type="entry name" value="TRAF domain-like"/>
    <property type="match status" value="1"/>
</dbReference>
<dbReference type="VEuPathDB" id="VectorBase:LOC119186848"/>
<dbReference type="SUPFAM" id="SSF57850">
    <property type="entry name" value="RING/U-box"/>
    <property type="match status" value="1"/>
</dbReference>
<keyword evidence="1" id="KW-0479">Metal-binding</keyword>
<sequence>MPPTLGHRYTLVGFSDELNWRTLSFVDPIPSYRVCQACGIVSRMTALLPCLHSFCKKCYEQCRTDEGCCCPHDGQQACREDVDWREYPVDQLLKRKVKCWNEDQGCEIVVAASQLGKHFSKECDKHSTSCSKCSTVILCSDICMHIQSKCRDHVIPVESWSPITSTDGQGAVMNALNENINARAEEMKERFDQVANANNAQAIRLNEVYHCLNIIKEAAVEIQRRNNTLDNLASSIEAIREILIEHAEKLHKFEGAINKANETLKSGLESMKLAVEKTEKATADFVQMQLREFASKGGTLNKLLRKEFDIATKTICTNCTETVASILQEKFGKLTDSLEIILDKILALSTMDIRRHEFFETSSHTI</sequence>
<keyword evidence="4" id="KW-0675">Receptor</keyword>
<evidence type="ECO:0000256" key="3">
    <source>
        <dbReference type="ARBA" id="ARBA00022833"/>
    </source>
</evidence>
<dbReference type="PROSITE" id="PS00518">
    <property type="entry name" value="ZF_RING_1"/>
    <property type="match status" value="1"/>
</dbReference>